<dbReference type="InterPro" id="IPR042269">
    <property type="entry name" value="Ser_carbopepase_S28_SKS"/>
</dbReference>
<sequence>MRYFFCDQYWKISKDGSAGPIFFYAGNESDVEVYVNATGLMWENAAALGALLIFAEHRYYGKSQPLGPGSIDTEPGYLSAEQALADYAQLIHYLRGSLGAQRCPVIAFGGSYGGMLAAWLRRKYPALVQGAIAASAPVGAFVSNPKFDTSTYWKVVTDDASAAGGASEPCAPNVRRTFAAIFERRASLQGRQQLSEAFHLCEPLAESDVEALAFWLQGAFDAYAMGNYPYPSSYMGGTADHPLPAWPMRVACQHLSQADMQDDGLFEAIQKAVAPMYNASGSKECYKVSELAGPAATPKTWLYLWCTEQMPQEMPYFPANGRNDMFWDQGPFNKSRIEAECLDTFGVAPRYSWAEIEFGLTDYSASSNIVFSNGELDPWHTGGVLHDVSETVVALVIPDAAHHLDLMFSHPDDPPAVVEARKTEVQHIERWVKEHAPKTHAAAVPVM</sequence>
<dbReference type="GO" id="GO:0006508">
    <property type="term" value="P:proteolysis"/>
    <property type="evidence" value="ECO:0007669"/>
    <property type="project" value="UniProtKB-KW"/>
</dbReference>
<keyword evidence="4" id="KW-0378">Hydrolase</keyword>
<evidence type="ECO:0000256" key="2">
    <source>
        <dbReference type="ARBA" id="ARBA00022670"/>
    </source>
</evidence>
<accession>A0AAW1PWV8</accession>
<proteinExistence type="inferred from homology"/>
<reference evidence="6 7" key="1">
    <citation type="journal article" date="2024" name="Nat. Commun.">
        <title>Phylogenomics reveals the evolutionary origins of lichenization in chlorophyte algae.</title>
        <authorList>
            <person name="Puginier C."/>
            <person name="Libourel C."/>
            <person name="Otte J."/>
            <person name="Skaloud P."/>
            <person name="Haon M."/>
            <person name="Grisel S."/>
            <person name="Petersen M."/>
            <person name="Berrin J.G."/>
            <person name="Delaux P.M."/>
            <person name="Dal Grande F."/>
            <person name="Keller J."/>
        </authorList>
    </citation>
    <scope>NUCLEOTIDE SEQUENCE [LARGE SCALE GENOMIC DNA]</scope>
    <source>
        <strain evidence="6 7">SAG 2043</strain>
    </source>
</reference>
<gene>
    <name evidence="6" type="ORF">WJX72_005519</name>
</gene>
<evidence type="ECO:0000256" key="3">
    <source>
        <dbReference type="ARBA" id="ARBA00022729"/>
    </source>
</evidence>
<evidence type="ECO:0008006" key="8">
    <source>
        <dbReference type="Google" id="ProtNLM"/>
    </source>
</evidence>
<dbReference type="GO" id="GO:0008239">
    <property type="term" value="F:dipeptidyl-peptidase activity"/>
    <property type="evidence" value="ECO:0007669"/>
    <property type="project" value="TreeGrafter"/>
</dbReference>
<dbReference type="AlphaFoldDB" id="A0AAW1PWV8"/>
<keyword evidence="3" id="KW-0732">Signal</keyword>
<dbReference type="Pfam" id="PF05577">
    <property type="entry name" value="Peptidase_S28"/>
    <property type="match status" value="1"/>
</dbReference>
<keyword evidence="5" id="KW-0325">Glycoprotein</keyword>
<dbReference type="PANTHER" id="PTHR11010:SF38">
    <property type="entry name" value="LYSOSOMAL PRO-X CARBOXYPEPTIDASE"/>
    <property type="match status" value="1"/>
</dbReference>
<dbReference type="Proteomes" id="UP001489004">
    <property type="component" value="Unassembled WGS sequence"/>
</dbReference>
<dbReference type="SUPFAM" id="SSF53474">
    <property type="entry name" value="alpha/beta-Hydrolases"/>
    <property type="match status" value="1"/>
</dbReference>
<dbReference type="Gene3D" id="3.40.50.1820">
    <property type="entry name" value="alpha/beta hydrolase"/>
    <property type="match status" value="1"/>
</dbReference>
<dbReference type="PANTHER" id="PTHR11010">
    <property type="entry name" value="PROTEASE S28 PRO-X CARBOXYPEPTIDASE-RELATED"/>
    <property type="match status" value="1"/>
</dbReference>
<name>A0AAW1PWV8_9CHLO</name>
<dbReference type="EMBL" id="JALJOR010000008">
    <property type="protein sequence ID" value="KAK9812902.1"/>
    <property type="molecule type" value="Genomic_DNA"/>
</dbReference>
<comment type="caution">
    <text evidence="6">The sequence shown here is derived from an EMBL/GenBank/DDBJ whole genome shotgun (WGS) entry which is preliminary data.</text>
</comment>
<protein>
    <recommendedName>
        <fullName evidence="8">Lysosomal Pro-X carboxypeptidase</fullName>
    </recommendedName>
</protein>
<keyword evidence="2" id="KW-0645">Protease</keyword>
<evidence type="ECO:0000256" key="5">
    <source>
        <dbReference type="ARBA" id="ARBA00023180"/>
    </source>
</evidence>
<evidence type="ECO:0000256" key="4">
    <source>
        <dbReference type="ARBA" id="ARBA00022801"/>
    </source>
</evidence>
<comment type="similarity">
    <text evidence="1">Belongs to the peptidase S28 family.</text>
</comment>
<keyword evidence="7" id="KW-1185">Reference proteome</keyword>
<evidence type="ECO:0000313" key="6">
    <source>
        <dbReference type="EMBL" id="KAK9812902.1"/>
    </source>
</evidence>
<dbReference type="InterPro" id="IPR029058">
    <property type="entry name" value="AB_hydrolase_fold"/>
</dbReference>
<dbReference type="Gene3D" id="1.20.120.980">
    <property type="entry name" value="Serine carboxypeptidase S28, SKS domain"/>
    <property type="match status" value="1"/>
</dbReference>
<dbReference type="GO" id="GO:0070008">
    <property type="term" value="F:serine-type exopeptidase activity"/>
    <property type="evidence" value="ECO:0007669"/>
    <property type="project" value="InterPro"/>
</dbReference>
<evidence type="ECO:0000313" key="7">
    <source>
        <dbReference type="Proteomes" id="UP001489004"/>
    </source>
</evidence>
<organism evidence="6 7">
    <name type="scientific">[Myrmecia] bisecta</name>
    <dbReference type="NCBI Taxonomy" id="41462"/>
    <lineage>
        <taxon>Eukaryota</taxon>
        <taxon>Viridiplantae</taxon>
        <taxon>Chlorophyta</taxon>
        <taxon>core chlorophytes</taxon>
        <taxon>Trebouxiophyceae</taxon>
        <taxon>Trebouxiales</taxon>
        <taxon>Trebouxiaceae</taxon>
        <taxon>Myrmecia</taxon>
    </lineage>
</organism>
<evidence type="ECO:0000256" key="1">
    <source>
        <dbReference type="ARBA" id="ARBA00011079"/>
    </source>
</evidence>
<dbReference type="InterPro" id="IPR008758">
    <property type="entry name" value="Peptidase_S28"/>
</dbReference>